<proteinExistence type="predicted"/>
<evidence type="ECO:0000313" key="3">
    <source>
        <dbReference type="Proteomes" id="UP000051936"/>
    </source>
</evidence>
<evidence type="ECO:0000256" key="1">
    <source>
        <dbReference type="SAM" id="MobiDB-lite"/>
    </source>
</evidence>
<gene>
    <name evidence="2" type="ORF">AOQ71_37485</name>
</gene>
<dbReference type="EMBL" id="LJYG01000112">
    <property type="protein sequence ID" value="KRQ00727.1"/>
    <property type="molecule type" value="Genomic_DNA"/>
</dbReference>
<protein>
    <submittedName>
        <fullName evidence="2">Uncharacterized protein</fullName>
    </submittedName>
</protein>
<accession>A0A0R3CSN6</accession>
<organism evidence="2 3">
    <name type="scientific">Bradyrhizobium manausense</name>
    <dbReference type="NCBI Taxonomy" id="989370"/>
    <lineage>
        <taxon>Bacteria</taxon>
        <taxon>Pseudomonadati</taxon>
        <taxon>Pseudomonadota</taxon>
        <taxon>Alphaproteobacteria</taxon>
        <taxon>Hyphomicrobiales</taxon>
        <taxon>Nitrobacteraceae</taxon>
        <taxon>Bradyrhizobium</taxon>
    </lineage>
</organism>
<dbReference type="Proteomes" id="UP000051936">
    <property type="component" value="Unassembled WGS sequence"/>
</dbReference>
<keyword evidence="3" id="KW-1185">Reference proteome</keyword>
<dbReference type="AlphaFoldDB" id="A0A0R3CSN6"/>
<sequence>MTASSEVDDGMETGAGEQASAEPPFCGLNVLYQLSYGLTSGRARTSDSEVTALFTTGGGDETDTIREQAIAVTRRAEARRKALYPLSYRCTIHRAGFEPATSRVAGEVTGIFTTDRDGGGGERAMLLLPRRAVVSQTK</sequence>
<reference evidence="2 3" key="1">
    <citation type="submission" date="2015-09" db="EMBL/GenBank/DDBJ databases">
        <title>Draft Genome Sequence of Bradyrhizobium manausense Strain BR 3351T, a Novel Symbiotic Nitrogen-Fixing Alphaproteobacterium Isolated from Brazilian Amazon Rain Forest.</title>
        <authorList>
            <person name="De Araujo J.L."/>
            <person name="Zilli J.E."/>
        </authorList>
    </citation>
    <scope>NUCLEOTIDE SEQUENCE [LARGE SCALE GENOMIC DNA]</scope>
    <source>
        <strain evidence="2 3">BR3351</strain>
    </source>
</reference>
<feature type="compositionally biased region" description="Acidic residues" evidence="1">
    <location>
        <begin position="1"/>
        <end position="11"/>
    </location>
</feature>
<comment type="caution">
    <text evidence="2">The sequence shown here is derived from an EMBL/GenBank/DDBJ whole genome shotgun (WGS) entry which is preliminary data.</text>
</comment>
<feature type="region of interest" description="Disordered" evidence="1">
    <location>
        <begin position="1"/>
        <end position="20"/>
    </location>
</feature>
<name>A0A0R3CSN6_9BRAD</name>
<evidence type="ECO:0000313" key="2">
    <source>
        <dbReference type="EMBL" id="KRQ00727.1"/>
    </source>
</evidence>